<dbReference type="Proteomes" id="UP000188947">
    <property type="component" value="Unassembled WGS sequence"/>
</dbReference>
<gene>
    <name evidence="1" type="ORF">BMF97_11595</name>
</gene>
<evidence type="ECO:0008006" key="3">
    <source>
        <dbReference type="Google" id="ProtNLM"/>
    </source>
</evidence>
<name>A0A1T3JGL6_ELIME</name>
<organism evidence="1 2">
    <name type="scientific">Elizabethkingia meningoseptica</name>
    <name type="common">Chryseobacterium meningosepticum</name>
    <dbReference type="NCBI Taxonomy" id="238"/>
    <lineage>
        <taxon>Bacteria</taxon>
        <taxon>Pseudomonadati</taxon>
        <taxon>Bacteroidota</taxon>
        <taxon>Flavobacteriia</taxon>
        <taxon>Flavobacteriales</taxon>
        <taxon>Weeksellaceae</taxon>
        <taxon>Elizabethkingia</taxon>
    </lineage>
</organism>
<dbReference type="eggNOG" id="COG0810">
    <property type="taxonomic scope" value="Bacteria"/>
</dbReference>
<accession>A0A1T3JGL6</accession>
<evidence type="ECO:0000313" key="2">
    <source>
        <dbReference type="Proteomes" id="UP000188947"/>
    </source>
</evidence>
<dbReference type="EMBL" id="MPOG01000013">
    <property type="protein sequence ID" value="OOH94681.1"/>
    <property type="molecule type" value="Genomic_DNA"/>
</dbReference>
<protein>
    <recommendedName>
        <fullName evidence="3">TonB C-terminal domain-containing protein</fullName>
    </recommendedName>
</protein>
<dbReference type="AlphaFoldDB" id="A0A1T3JGL6"/>
<reference evidence="1 2" key="1">
    <citation type="submission" date="2016-11" db="EMBL/GenBank/DDBJ databases">
        <title>Genome sequence and comparative genomic analysis of clinical strain Elizabethkingia meningoseptica 61421 PRCM.</title>
        <authorList>
            <person name="Wang M."/>
            <person name="Hu S."/>
            <person name="Cao L."/>
            <person name="Jiang T."/>
            <person name="Zhou Y."/>
            <person name="Ming D."/>
        </authorList>
    </citation>
    <scope>NUCLEOTIDE SEQUENCE [LARGE SCALE GENOMIC DNA]</scope>
    <source>
        <strain evidence="1 2">61421 PRCM</strain>
    </source>
</reference>
<dbReference type="RefSeq" id="WP_070905264.1">
    <property type="nucleotide sequence ID" value="NZ_CP016378.1"/>
</dbReference>
<evidence type="ECO:0000313" key="1">
    <source>
        <dbReference type="EMBL" id="OOH94681.1"/>
    </source>
</evidence>
<keyword evidence="2" id="KW-1185">Reference proteome</keyword>
<dbReference type="OrthoDB" id="1095452at2"/>
<comment type="caution">
    <text evidence="1">The sequence shown here is derived from an EMBL/GenBank/DDBJ whole genome shotgun (WGS) entry which is preliminary data.</text>
</comment>
<sequence length="138" mass="15826">MLNKYIFFLGFLLQVFVYAQTKDSISEKIAEQGAFTPDENNHAAELVGGTSLFIKKFQENFRIKKVKNEGKNQLVGLVIMVIEKDGSMSNIDIKTDNESFREEILRALKKNTGEWKPGLLNGEPVRSRIRFPLRINFD</sequence>
<dbReference type="Gene3D" id="3.30.1150.10">
    <property type="match status" value="1"/>
</dbReference>
<dbReference type="SUPFAM" id="SSF74653">
    <property type="entry name" value="TolA/TonB C-terminal domain"/>
    <property type="match status" value="1"/>
</dbReference>
<dbReference type="STRING" id="238.BBD35_04455"/>
<proteinExistence type="predicted"/>